<feature type="domain" description="Tyrosine-protein phosphatase" evidence="2">
    <location>
        <begin position="247"/>
        <end position="379"/>
    </location>
</feature>
<dbReference type="InterPro" id="IPR029021">
    <property type="entry name" value="Prot-tyrosine_phosphatase-like"/>
</dbReference>
<protein>
    <recommendedName>
        <fullName evidence="2">Tyrosine-protein phosphatase domain-containing protein</fullName>
    </recommendedName>
</protein>
<keyword evidence="4" id="KW-1185">Reference proteome</keyword>
<feature type="compositionally biased region" description="Basic and acidic residues" evidence="1">
    <location>
        <begin position="23"/>
        <end position="32"/>
    </location>
</feature>
<name>A0AAN8G5J7_TRICO</name>
<dbReference type="PANTHER" id="PTHR46163:SF5">
    <property type="entry name" value="TYROSINE-PROTEIN PHOSPHATASE"/>
    <property type="match status" value="1"/>
</dbReference>
<evidence type="ECO:0000259" key="2">
    <source>
        <dbReference type="PROSITE" id="PS50055"/>
    </source>
</evidence>
<evidence type="ECO:0000313" key="3">
    <source>
        <dbReference type="EMBL" id="KAK5984100.1"/>
    </source>
</evidence>
<evidence type="ECO:0000313" key="4">
    <source>
        <dbReference type="Proteomes" id="UP001331761"/>
    </source>
</evidence>
<organism evidence="3 4">
    <name type="scientific">Trichostrongylus colubriformis</name>
    <name type="common">Black scour worm</name>
    <dbReference type="NCBI Taxonomy" id="6319"/>
    <lineage>
        <taxon>Eukaryota</taxon>
        <taxon>Metazoa</taxon>
        <taxon>Ecdysozoa</taxon>
        <taxon>Nematoda</taxon>
        <taxon>Chromadorea</taxon>
        <taxon>Rhabditida</taxon>
        <taxon>Rhabditina</taxon>
        <taxon>Rhabditomorpha</taxon>
        <taxon>Strongyloidea</taxon>
        <taxon>Trichostrongylidae</taxon>
        <taxon>Trichostrongylus</taxon>
    </lineage>
</organism>
<dbReference type="PROSITE" id="PS50055">
    <property type="entry name" value="TYR_PHOSPHATASE_PTP"/>
    <property type="match status" value="1"/>
</dbReference>
<dbReference type="GO" id="GO:0004725">
    <property type="term" value="F:protein tyrosine phosphatase activity"/>
    <property type="evidence" value="ECO:0007669"/>
    <property type="project" value="InterPro"/>
</dbReference>
<dbReference type="EMBL" id="WIXE01003263">
    <property type="protein sequence ID" value="KAK5984100.1"/>
    <property type="molecule type" value="Genomic_DNA"/>
</dbReference>
<comment type="caution">
    <text evidence="3">The sequence shown here is derived from an EMBL/GenBank/DDBJ whole genome shotgun (WGS) entry which is preliminary data.</text>
</comment>
<proteinExistence type="predicted"/>
<dbReference type="AlphaFoldDB" id="A0AAN8G5J7"/>
<reference evidence="3 4" key="1">
    <citation type="submission" date="2019-10" db="EMBL/GenBank/DDBJ databases">
        <title>Assembly and Annotation for the nematode Trichostrongylus colubriformis.</title>
        <authorList>
            <person name="Martin J."/>
        </authorList>
    </citation>
    <scope>NUCLEOTIDE SEQUENCE [LARGE SCALE GENOMIC DNA]</scope>
    <source>
        <strain evidence="3">G859</strain>
        <tissue evidence="3">Whole worm</tissue>
    </source>
</reference>
<dbReference type="PRINTS" id="PR00700">
    <property type="entry name" value="PRTYPHPHTASE"/>
</dbReference>
<dbReference type="Proteomes" id="UP001331761">
    <property type="component" value="Unassembled WGS sequence"/>
</dbReference>
<dbReference type="InterPro" id="IPR052782">
    <property type="entry name" value="Oocyte-zygote_transition_reg"/>
</dbReference>
<dbReference type="PANTHER" id="PTHR46163">
    <property type="entry name" value="TYROSINE-PROTEIN PHOSPHATASE-RELATED"/>
    <property type="match status" value="1"/>
</dbReference>
<gene>
    <name evidence="3" type="ORF">GCK32_004302</name>
</gene>
<feature type="compositionally biased region" description="Low complexity" evidence="1">
    <location>
        <begin position="158"/>
        <end position="173"/>
    </location>
</feature>
<feature type="region of interest" description="Disordered" evidence="1">
    <location>
        <begin position="1"/>
        <end position="190"/>
    </location>
</feature>
<feature type="compositionally biased region" description="Basic residues" evidence="1">
    <location>
        <begin position="1"/>
        <end position="14"/>
    </location>
</feature>
<dbReference type="Pfam" id="PF00102">
    <property type="entry name" value="Y_phosphatase"/>
    <property type="match status" value="1"/>
</dbReference>
<evidence type="ECO:0000256" key="1">
    <source>
        <dbReference type="SAM" id="MobiDB-lite"/>
    </source>
</evidence>
<dbReference type="SUPFAM" id="SSF52799">
    <property type="entry name" value="(Phosphotyrosine protein) phosphatases II"/>
    <property type="match status" value="1"/>
</dbReference>
<accession>A0AAN8G5J7</accession>
<dbReference type="SMART" id="SM00194">
    <property type="entry name" value="PTPc"/>
    <property type="match status" value="1"/>
</dbReference>
<dbReference type="InterPro" id="IPR000242">
    <property type="entry name" value="PTP_cat"/>
</dbReference>
<dbReference type="Gene3D" id="3.90.190.10">
    <property type="entry name" value="Protein tyrosine phosphatase superfamily"/>
    <property type="match status" value="1"/>
</dbReference>
<sequence length="379" mass="43275">MDRKKKSFVRKVRSSSRISSRARTQEDAKTNEESVPPNTQVDSPKHTPSKSTHSSMLPFGKPVPKKTSTARQRRPRQVGQVFHIFGYSSAKKRGQSLRPNTQVDSPKHTPSKSTHSSMLPFGKPVPKKTSTARQRRPRQHSTIPPVRRCLYDKRESDSSSSHSHQESLQQSKQKLIEKSRQKAKTVKKQDEDASWMYTLDESTPVATAEEADANVTTACSVQAYEKGITACLKAFASMCETLTPDMLRQQFYSLPQPDPKECVVSGDPSNYYKNRYRNVPCLDSTRILLEFLFFEDGVGYIHANRVTYPLLRNEFILTQGPLPRTVPEFWRMIWQEKVETIIMLCKTIENGKRKCAEYFSNHPNTPLTCVNGQLTVYLR</sequence>
<feature type="non-terminal residue" evidence="3">
    <location>
        <position position="379"/>
    </location>
</feature>